<dbReference type="InterPro" id="IPR000719">
    <property type="entry name" value="Prot_kinase_dom"/>
</dbReference>
<dbReference type="InterPro" id="IPR052751">
    <property type="entry name" value="Plant_MAPKKK"/>
</dbReference>
<dbReference type="PANTHER" id="PTHR48011:SF4">
    <property type="entry name" value="MITOGEN-ACTIVATED PROTEIN KINASE KINASE KINASE 19"/>
    <property type="match status" value="1"/>
</dbReference>
<comment type="caution">
    <text evidence="3">The sequence shown here is derived from an EMBL/GenBank/DDBJ whole genome shotgun (WGS) entry which is preliminary data.</text>
</comment>
<gene>
    <name evidence="3" type="ORF">SPI_00067</name>
</gene>
<protein>
    <submittedName>
        <fullName evidence="3">Protein kinase-like domain protein</fullName>
    </submittedName>
</protein>
<feature type="region of interest" description="Disordered" evidence="1">
    <location>
        <begin position="295"/>
        <end position="314"/>
    </location>
</feature>
<dbReference type="Proteomes" id="UP000076874">
    <property type="component" value="Unassembled WGS sequence"/>
</dbReference>
<dbReference type="AlphaFoldDB" id="A0A162JET1"/>
<dbReference type="InterPro" id="IPR011009">
    <property type="entry name" value="Kinase-like_dom_sf"/>
</dbReference>
<dbReference type="Pfam" id="PF00069">
    <property type="entry name" value="Pkinase"/>
    <property type="match status" value="1"/>
</dbReference>
<evidence type="ECO:0000259" key="2">
    <source>
        <dbReference type="PROSITE" id="PS50011"/>
    </source>
</evidence>
<dbReference type="SMART" id="SM00220">
    <property type="entry name" value="S_TKc"/>
    <property type="match status" value="1"/>
</dbReference>
<keyword evidence="3" id="KW-0808">Transferase</keyword>
<feature type="compositionally biased region" description="Basic and acidic residues" evidence="1">
    <location>
        <begin position="300"/>
        <end position="314"/>
    </location>
</feature>
<evidence type="ECO:0000313" key="3">
    <source>
        <dbReference type="EMBL" id="OAA67872.1"/>
    </source>
</evidence>
<dbReference type="STRING" id="1081102.A0A162JET1"/>
<evidence type="ECO:0000313" key="4">
    <source>
        <dbReference type="Proteomes" id="UP000076874"/>
    </source>
</evidence>
<dbReference type="PANTHER" id="PTHR48011">
    <property type="entry name" value="CCR4-NOT TRANSCRIPTIONAL COMPLEX SUBUNIT CAF120-RELATED"/>
    <property type="match status" value="1"/>
</dbReference>
<reference evidence="3 4" key="1">
    <citation type="journal article" date="2016" name="Genome Biol. Evol.">
        <title>Divergent and convergent evolution of fungal pathogenicity.</title>
        <authorList>
            <person name="Shang Y."/>
            <person name="Xiao G."/>
            <person name="Zheng P."/>
            <person name="Cen K."/>
            <person name="Zhan S."/>
            <person name="Wang C."/>
        </authorList>
    </citation>
    <scope>NUCLEOTIDE SEQUENCE [LARGE SCALE GENOMIC DNA]</scope>
    <source>
        <strain evidence="3 4">RCEF 264</strain>
    </source>
</reference>
<dbReference type="Gene3D" id="1.10.510.10">
    <property type="entry name" value="Transferase(Phosphotransferase) domain 1"/>
    <property type="match status" value="1"/>
</dbReference>
<dbReference type="GO" id="GO:0007165">
    <property type="term" value="P:signal transduction"/>
    <property type="evidence" value="ECO:0007669"/>
    <property type="project" value="TreeGrafter"/>
</dbReference>
<dbReference type="EMBL" id="AZHD01000001">
    <property type="protein sequence ID" value="OAA67872.1"/>
    <property type="molecule type" value="Genomic_DNA"/>
</dbReference>
<organism evidence="3 4">
    <name type="scientific">Niveomyces insectorum RCEF 264</name>
    <dbReference type="NCBI Taxonomy" id="1081102"/>
    <lineage>
        <taxon>Eukaryota</taxon>
        <taxon>Fungi</taxon>
        <taxon>Dikarya</taxon>
        <taxon>Ascomycota</taxon>
        <taxon>Pezizomycotina</taxon>
        <taxon>Sordariomycetes</taxon>
        <taxon>Hypocreomycetidae</taxon>
        <taxon>Hypocreales</taxon>
        <taxon>Cordycipitaceae</taxon>
        <taxon>Niveomyces</taxon>
    </lineage>
</organism>
<proteinExistence type="predicted"/>
<dbReference type="GO" id="GO:0005524">
    <property type="term" value="F:ATP binding"/>
    <property type="evidence" value="ECO:0007669"/>
    <property type="project" value="InterPro"/>
</dbReference>
<keyword evidence="4" id="KW-1185">Reference proteome</keyword>
<evidence type="ECO:0000256" key="1">
    <source>
        <dbReference type="SAM" id="MobiDB-lite"/>
    </source>
</evidence>
<keyword evidence="3" id="KW-0418">Kinase</keyword>
<dbReference type="SUPFAM" id="SSF56112">
    <property type="entry name" value="Protein kinase-like (PK-like)"/>
    <property type="match status" value="1"/>
</dbReference>
<sequence length="314" mass="35456">MPDFVQNPFKFKVDDNIDAGQQHAPHSSTDPQITSEEVLIREIYKDPFYYHVCRVLDPSLPFIQHAIAYDVTYLFGGGGALGVPPGPVSDDHCFCPFPIEEGLMVAPESIFKETVYVKRAGMSFYKTKDGRNEMTVAKDYLMQEARVLQQLSKRPHPNIVGYFGCRVRRGRVVGLVLERLTTSLGEYHNLDELKIDKDMFMTRLRLAVDHLHALGYAHNDINPNNIMIRNGQPVLIDFDAARPFGAELGKAGSPGWSPDNEEDSWKVSSKDNDYYALNLLQERLEKGVSIRCCSCSMPDSEAKKPEEQENGRPE</sequence>
<dbReference type="GO" id="GO:0004672">
    <property type="term" value="F:protein kinase activity"/>
    <property type="evidence" value="ECO:0007669"/>
    <property type="project" value="InterPro"/>
</dbReference>
<dbReference type="PROSITE" id="PS50011">
    <property type="entry name" value="PROTEIN_KINASE_DOM"/>
    <property type="match status" value="1"/>
</dbReference>
<dbReference type="OrthoDB" id="4864377at2759"/>
<accession>A0A162JET1</accession>
<feature type="domain" description="Protein kinase" evidence="2">
    <location>
        <begin position="69"/>
        <end position="314"/>
    </location>
</feature>
<name>A0A162JET1_9HYPO</name>